<dbReference type="RefSeq" id="WP_034705508.1">
    <property type="nucleotide sequence ID" value="NZ_CP060811.1"/>
</dbReference>
<reference evidence="1 2" key="1">
    <citation type="submission" date="2020-08" db="EMBL/GenBank/DDBJ databases">
        <title>Emergence of ISAba1-mediated novel tet(X) in Acinetobacter variabilis from a chicken farm.</title>
        <authorList>
            <person name="Peng K."/>
            <person name="Li R."/>
        </authorList>
    </citation>
    <scope>NUCLEOTIDE SEQUENCE [LARGE SCALE GENOMIC DNA]</scope>
    <source>
        <strain evidence="1 2">XM9F202-2</strain>
    </source>
</reference>
<proteinExistence type="predicted"/>
<name>A0A3R9BWE0_9GAMM</name>
<evidence type="ECO:0008006" key="3">
    <source>
        <dbReference type="Google" id="ProtNLM"/>
    </source>
</evidence>
<dbReference type="AlphaFoldDB" id="A0A3R9BWE0"/>
<accession>A0A3R9BWE0</accession>
<evidence type="ECO:0000313" key="2">
    <source>
        <dbReference type="Proteomes" id="UP000596079"/>
    </source>
</evidence>
<gene>
    <name evidence="1" type="ORF">IAQ69_03785</name>
</gene>
<evidence type="ECO:0000313" key="1">
    <source>
        <dbReference type="EMBL" id="QQN88814.1"/>
    </source>
</evidence>
<dbReference type="GeneID" id="89666749"/>
<dbReference type="Proteomes" id="UP000596079">
    <property type="component" value="Chromosome"/>
</dbReference>
<sequence length="69" mass="8347">MARPDPKKLLAQMQNAQWSREQDIYLIEHNHLPMSQLREQLPFSEEEIMARRKVLGLMTRLKQMKRLFP</sequence>
<dbReference type="EMBL" id="CP060811">
    <property type="protein sequence ID" value="QQN88814.1"/>
    <property type="molecule type" value="Genomic_DNA"/>
</dbReference>
<protein>
    <recommendedName>
        <fullName evidence="3">Acyl-CoA thioesterase</fullName>
    </recommendedName>
</protein>
<organism evidence="1 2">
    <name type="scientific">Acinetobacter variabilis</name>
    <dbReference type="NCBI Taxonomy" id="70346"/>
    <lineage>
        <taxon>Bacteria</taxon>
        <taxon>Pseudomonadati</taxon>
        <taxon>Pseudomonadota</taxon>
        <taxon>Gammaproteobacteria</taxon>
        <taxon>Moraxellales</taxon>
        <taxon>Moraxellaceae</taxon>
        <taxon>Acinetobacter</taxon>
    </lineage>
</organism>